<comment type="caution">
    <text evidence="2">The sequence shown here is derived from an EMBL/GenBank/DDBJ whole genome shotgun (WGS) entry which is preliminary data.</text>
</comment>
<reference evidence="2 3" key="1">
    <citation type="submission" date="2021-08" db="EMBL/GenBank/DDBJ databases">
        <title>Draft Genome Sequence of Phanerochaete sordida strain YK-624.</title>
        <authorList>
            <person name="Mori T."/>
            <person name="Dohra H."/>
            <person name="Suzuki T."/>
            <person name="Kawagishi H."/>
            <person name="Hirai H."/>
        </authorList>
    </citation>
    <scope>NUCLEOTIDE SEQUENCE [LARGE SCALE GENOMIC DNA]</scope>
    <source>
        <strain evidence="2 3">YK-624</strain>
    </source>
</reference>
<evidence type="ECO:0000256" key="1">
    <source>
        <dbReference type="SAM" id="SignalP"/>
    </source>
</evidence>
<dbReference type="Proteomes" id="UP000703269">
    <property type="component" value="Unassembled WGS sequence"/>
</dbReference>
<evidence type="ECO:0000313" key="2">
    <source>
        <dbReference type="EMBL" id="GJE90418.1"/>
    </source>
</evidence>
<dbReference type="EMBL" id="BPQB01000016">
    <property type="protein sequence ID" value="GJE90418.1"/>
    <property type="molecule type" value="Genomic_DNA"/>
</dbReference>
<feature type="chain" id="PRO_5040377676" evidence="1">
    <location>
        <begin position="23"/>
        <end position="263"/>
    </location>
</feature>
<dbReference type="InterPro" id="IPR021851">
    <property type="entry name" value="DUF3455"/>
</dbReference>
<accession>A0A9P3LDJ2</accession>
<gene>
    <name evidence="2" type="ORF">PsYK624_065510</name>
</gene>
<organism evidence="2 3">
    <name type="scientific">Phanerochaete sordida</name>
    <dbReference type="NCBI Taxonomy" id="48140"/>
    <lineage>
        <taxon>Eukaryota</taxon>
        <taxon>Fungi</taxon>
        <taxon>Dikarya</taxon>
        <taxon>Basidiomycota</taxon>
        <taxon>Agaricomycotina</taxon>
        <taxon>Agaricomycetes</taxon>
        <taxon>Polyporales</taxon>
        <taxon>Phanerochaetaceae</taxon>
        <taxon>Phanerochaete</taxon>
    </lineage>
</organism>
<proteinExistence type="predicted"/>
<dbReference type="AlphaFoldDB" id="A0A9P3LDJ2"/>
<name>A0A9P3LDJ2_9APHY</name>
<feature type="signal peptide" evidence="1">
    <location>
        <begin position="1"/>
        <end position="22"/>
    </location>
</feature>
<keyword evidence="1" id="KW-0732">Signal</keyword>
<sequence>MQALSKLLYVFTLLSLTFSALAVPHLHKRLAPACDLSHDDINTVIPSNINDGQAKPLQPAIADHPTFVVLGVGYANYTCQDDGTWFALGGLLELYDLSCVAIEDREAKTQDVYEQWVAADPSVTALDIIQSAHSDSAYAWGQHYWVPDPNSPGDGSYNPEWDFASTVYGDVLAGTNHDDAYLIGYRTGIVPAPVDPADNIEWVTLSGYTNAAGEQYGHFADQVFRIFCYGGVSSAGSCGVPGTTGTFKTALNFWYYGGAFATD</sequence>
<keyword evidence="3" id="KW-1185">Reference proteome</keyword>
<evidence type="ECO:0000313" key="3">
    <source>
        <dbReference type="Proteomes" id="UP000703269"/>
    </source>
</evidence>
<dbReference type="Pfam" id="PF11937">
    <property type="entry name" value="DUF3455"/>
    <property type="match status" value="1"/>
</dbReference>
<dbReference type="OrthoDB" id="1859733at2759"/>
<protein>
    <submittedName>
        <fullName evidence="2">Uncharacterized protein</fullName>
    </submittedName>
</protein>